<feature type="transmembrane region" description="Helical" evidence="1">
    <location>
        <begin position="12"/>
        <end position="34"/>
    </location>
</feature>
<dbReference type="RefSeq" id="WP_039685099.1">
    <property type="nucleotide sequence ID" value="NZ_CP010028.1"/>
</dbReference>
<evidence type="ECO:0000256" key="1">
    <source>
        <dbReference type="SAM" id="Phobius"/>
    </source>
</evidence>
<protein>
    <recommendedName>
        <fullName evidence="2">Bacterial Pleckstrin homology domain-containing protein</fullName>
    </recommendedName>
</protein>
<evidence type="ECO:0000313" key="4">
    <source>
        <dbReference type="Proteomes" id="UP000030634"/>
    </source>
</evidence>
<dbReference type="InterPro" id="IPR027783">
    <property type="entry name" value="Bacterial_PH-related"/>
</dbReference>
<accession>A0A0A7KHW7</accession>
<dbReference type="Pfam" id="PF10882">
    <property type="entry name" value="bPH_5"/>
    <property type="match status" value="1"/>
</dbReference>
<evidence type="ECO:0000313" key="3">
    <source>
        <dbReference type="EMBL" id="AIZ45772.1"/>
    </source>
</evidence>
<keyword evidence="1" id="KW-0812">Transmembrane</keyword>
<dbReference type="Proteomes" id="UP000030634">
    <property type="component" value="Chromosome"/>
</dbReference>
<feature type="transmembrane region" description="Helical" evidence="1">
    <location>
        <begin position="46"/>
        <end position="65"/>
    </location>
</feature>
<sequence>MSGPARQLNVPVAAAGAAPLFRAVAWGVPLLLIGVTFVPDEDNTPLSQGTVITLALVILAWFQLAPRRLAYTLTSDAVVIQRIIGQTRILYAGLSARRTSGVLGIRTFGTGLPGYLTGHFTLSRDERGVGRVLAAAARGRDGMLLHSDNTDYFLTPADPAAFLAELARRGAQVTP</sequence>
<organism evidence="3 4">
    <name type="scientific">Deinococcus radiopugnans</name>
    <dbReference type="NCBI Taxonomy" id="57497"/>
    <lineage>
        <taxon>Bacteria</taxon>
        <taxon>Thermotogati</taxon>
        <taxon>Deinococcota</taxon>
        <taxon>Deinococci</taxon>
        <taxon>Deinococcales</taxon>
        <taxon>Deinococcaceae</taxon>
        <taxon>Deinococcus</taxon>
    </lineage>
</organism>
<dbReference type="EMBL" id="CP010028">
    <property type="protein sequence ID" value="AIZ45772.1"/>
    <property type="molecule type" value="Genomic_DNA"/>
</dbReference>
<reference evidence="4" key="1">
    <citation type="submission" date="2014-11" db="EMBL/GenBank/DDBJ databases">
        <title>Hymenobacter sp. DG25B genome submission.</title>
        <authorList>
            <person name="Jung H.-Y."/>
            <person name="Kim M.K."/>
            <person name="Srinivasan S."/>
            <person name="Lim S."/>
        </authorList>
    </citation>
    <scope>NUCLEOTIDE SEQUENCE [LARGE SCALE GENOMIC DNA]</scope>
    <source>
        <strain evidence="4">DY59</strain>
    </source>
</reference>
<dbReference type="HOGENOM" id="CLU_1530140_0_0_0"/>
<dbReference type="STRING" id="1182571.QR90_12880"/>
<gene>
    <name evidence="3" type="ORF">QR90_12880</name>
</gene>
<dbReference type="AlphaFoldDB" id="A0A0A7KHW7"/>
<keyword evidence="1" id="KW-0472">Membrane</keyword>
<proteinExistence type="predicted"/>
<name>A0A0A7KHW7_9DEIO</name>
<evidence type="ECO:0000259" key="2">
    <source>
        <dbReference type="Pfam" id="PF10882"/>
    </source>
</evidence>
<keyword evidence="1" id="KW-1133">Transmembrane helix</keyword>
<feature type="domain" description="Bacterial Pleckstrin homology" evidence="2">
    <location>
        <begin position="70"/>
        <end position="169"/>
    </location>
</feature>
<dbReference type="KEGG" id="dsw:QR90_12880"/>